<protein>
    <submittedName>
        <fullName evidence="2">Type I CRISPR-associated protein Cas7</fullName>
    </submittedName>
</protein>
<dbReference type="InterPro" id="IPR006482">
    <property type="entry name" value="Cas7_Csh2/Csh2"/>
</dbReference>
<organism evidence="2 3">
    <name type="scientific">Paludisphaera mucosa</name>
    <dbReference type="NCBI Taxonomy" id="3030827"/>
    <lineage>
        <taxon>Bacteria</taxon>
        <taxon>Pseudomonadati</taxon>
        <taxon>Planctomycetota</taxon>
        <taxon>Planctomycetia</taxon>
        <taxon>Isosphaerales</taxon>
        <taxon>Isosphaeraceae</taxon>
        <taxon>Paludisphaera</taxon>
    </lineage>
</organism>
<reference evidence="2 3" key="1">
    <citation type="submission" date="2023-03" db="EMBL/GenBank/DDBJ databases">
        <title>Paludisphaera mucosa sp. nov. a novel planctomycete from northern fen.</title>
        <authorList>
            <person name="Ivanova A."/>
        </authorList>
    </citation>
    <scope>NUCLEOTIDE SEQUENCE [LARGE SCALE GENOMIC DNA]</scope>
    <source>
        <strain evidence="2 3">Pla2</strain>
    </source>
</reference>
<dbReference type="RefSeq" id="WP_277859192.1">
    <property type="nucleotide sequence ID" value="NZ_JARRAG010000001.1"/>
</dbReference>
<evidence type="ECO:0000313" key="2">
    <source>
        <dbReference type="EMBL" id="MDG3002829.1"/>
    </source>
</evidence>
<proteinExistence type="predicted"/>
<feature type="region of interest" description="Disordered" evidence="1">
    <location>
        <begin position="136"/>
        <end position="159"/>
    </location>
</feature>
<feature type="region of interest" description="Disordered" evidence="1">
    <location>
        <begin position="23"/>
        <end position="43"/>
    </location>
</feature>
<accession>A0ABT6F5J3</accession>
<evidence type="ECO:0000256" key="1">
    <source>
        <dbReference type="SAM" id="MobiDB-lite"/>
    </source>
</evidence>
<dbReference type="Pfam" id="PF05107">
    <property type="entry name" value="Cas_Cas7"/>
    <property type="match status" value="1"/>
</dbReference>
<keyword evidence="3" id="KW-1185">Reference proteome</keyword>
<dbReference type="Proteomes" id="UP001216907">
    <property type="component" value="Unassembled WGS sequence"/>
</dbReference>
<comment type="caution">
    <text evidence="2">The sequence shown here is derived from an EMBL/GenBank/DDBJ whole genome shotgun (WGS) entry which is preliminary data.</text>
</comment>
<dbReference type="EMBL" id="JARRAG010000001">
    <property type="protein sequence ID" value="MDG3002829.1"/>
    <property type="molecule type" value="Genomic_DNA"/>
</dbReference>
<name>A0ABT6F5J3_9BACT</name>
<feature type="compositionally biased region" description="Basic and acidic residues" evidence="1">
    <location>
        <begin position="137"/>
        <end position="153"/>
    </location>
</feature>
<evidence type="ECO:0000313" key="3">
    <source>
        <dbReference type="Proteomes" id="UP001216907"/>
    </source>
</evidence>
<sequence length="337" mass="36921">MPSETTSQPVDKRYEFVLFFDVQDGNPNGDPDAGNAPRIDPETGQGLVTDVCLKRKVRNFVQLTQTEGDGNEMKPKEGHEIYVKERGILALQQKRAYTELKLQPDGLTTTAKTARAWMCRTFYDVRAFGAVMSTGKAGDEDAETKAGKKEPGAKKNAPSVQKLWNCGQVRGPIQLSFSRSIEPILALEHAITRVALTNAGDTSRGQEVASDGEEASSGQFGRKMTVPYGLYRAQGFVSPFLARDTGFSKADLELLWQALAGMFEHDRSASRGVMAARSLIVFEHASALGDHPAHRLFDLVSCTRREAGSKKPARSFADYKIEVAPSPTNGVTIHERI</sequence>
<gene>
    <name evidence="2" type="ORF">PZE19_03535</name>
</gene>